<evidence type="ECO:0000313" key="6">
    <source>
        <dbReference type="EMBL" id="ETW05516.1"/>
    </source>
</evidence>
<name>A0A024UGI1_9STRA</name>
<feature type="transmembrane region" description="Helical" evidence="5">
    <location>
        <begin position="45"/>
        <end position="66"/>
    </location>
</feature>
<dbReference type="GeneID" id="20080322"/>
<evidence type="ECO:0000256" key="5">
    <source>
        <dbReference type="SAM" id="Phobius"/>
    </source>
</evidence>
<comment type="subcellular location">
    <subcellularLocation>
        <location evidence="1">Membrane</location>
        <topology evidence="1">Multi-pass membrane protein</topology>
    </subcellularLocation>
</comment>
<dbReference type="PANTHER" id="PTHR21576:SF158">
    <property type="entry name" value="RIBOSOMAL RNA-PROCESSING PROTEIN 12-LIKE CONSERVED DOMAIN-CONTAINING PROTEIN"/>
    <property type="match status" value="1"/>
</dbReference>
<feature type="transmembrane region" description="Helical" evidence="5">
    <location>
        <begin position="386"/>
        <end position="407"/>
    </location>
</feature>
<evidence type="ECO:0000256" key="3">
    <source>
        <dbReference type="ARBA" id="ARBA00022989"/>
    </source>
</evidence>
<feature type="transmembrane region" description="Helical" evidence="5">
    <location>
        <begin position="73"/>
        <end position="94"/>
    </location>
</feature>
<reference evidence="6" key="1">
    <citation type="submission" date="2013-12" db="EMBL/GenBank/DDBJ databases">
        <title>The Genome Sequence of Aphanomyces invadans NJM9701.</title>
        <authorList>
            <consortium name="The Broad Institute Genomics Platform"/>
            <person name="Russ C."/>
            <person name="Tyler B."/>
            <person name="van West P."/>
            <person name="Dieguez-Uribeondo J."/>
            <person name="Young S.K."/>
            <person name="Zeng Q."/>
            <person name="Gargeya S."/>
            <person name="Fitzgerald M."/>
            <person name="Abouelleil A."/>
            <person name="Alvarado L."/>
            <person name="Chapman S.B."/>
            <person name="Gainer-Dewar J."/>
            <person name="Goldberg J."/>
            <person name="Griggs A."/>
            <person name="Gujja S."/>
            <person name="Hansen M."/>
            <person name="Howarth C."/>
            <person name="Imamovic A."/>
            <person name="Ireland A."/>
            <person name="Larimer J."/>
            <person name="McCowan C."/>
            <person name="Murphy C."/>
            <person name="Pearson M."/>
            <person name="Poon T.W."/>
            <person name="Priest M."/>
            <person name="Roberts A."/>
            <person name="Saif S."/>
            <person name="Shea T."/>
            <person name="Sykes S."/>
            <person name="Wortman J."/>
            <person name="Nusbaum C."/>
            <person name="Birren B."/>
        </authorList>
    </citation>
    <scope>NUCLEOTIDE SEQUENCE [LARGE SCALE GENOMIC DNA]</scope>
    <source>
        <strain evidence="6">NJM9701</strain>
    </source>
</reference>
<feature type="transmembrane region" description="Helical" evidence="5">
    <location>
        <begin position="100"/>
        <end position="125"/>
    </location>
</feature>
<feature type="transmembrane region" description="Helical" evidence="5">
    <location>
        <begin position="262"/>
        <end position="280"/>
    </location>
</feature>
<keyword evidence="3 5" id="KW-1133">Transmembrane helix</keyword>
<feature type="transmembrane region" description="Helical" evidence="5">
    <location>
        <begin position="350"/>
        <end position="374"/>
    </location>
</feature>
<dbReference type="Gene3D" id="1.20.1250.20">
    <property type="entry name" value="MFS general substrate transporter like domains"/>
    <property type="match status" value="2"/>
</dbReference>
<protein>
    <recommendedName>
        <fullName evidence="7">Major facilitator superfamily (MFS) profile domain-containing protein</fullName>
    </recommendedName>
</protein>
<dbReference type="VEuPathDB" id="FungiDB:H310_03272"/>
<evidence type="ECO:0000256" key="1">
    <source>
        <dbReference type="ARBA" id="ARBA00004141"/>
    </source>
</evidence>
<dbReference type="SUPFAM" id="SSF103473">
    <property type="entry name" value="MFS general substrate transporter"/>
    <property type="match status" value="1"/>
</dbReference>
<feature type="transmembrane region" description="Helical" evidence="5">
    <location>
        <begin position="316"/>
        <end position="338"/>
    </location>
</feature>
<dbReference type="RefSeq" id="XP_008865293.1">
    <property type="nucleotide sequence ID" value="XM_008867071.1"/>
</dbReference>
<feature type="transmembrane region" description="Helical" evidence="5">
    <location>
        <begin position="292"/>
        <end position="310"/>
    </location>
</feature>
<keyword evidence="4 5" id="KW-0472">Membrane</keyword>
<feature type="transmembrane region" description="Helical" evidence="5">
    <location>
        <begin position="165"/>
        <end position="186"/>
    </location>
</feature>
<feature type="transmembrane region" description="Helical" evidence="5">
    <location>
        <begin position="224"/>
        <end position="242"/>
    </location>
</feature>
<dbReference type="AlphaFoldDB" id="A0A024UGI1"/>
<organism evidence="6">
    <name type="scientific">Aphanomyces invadans</name>
    <dbReference type="NCBI Taxonomy" id="157072"/>
    <lineage>
        <taxon>Eukaryota</taxon>
        <taxon>Sar</taxon>
        <taxon>Stramenopiles</taxon>
        <taxon>Oomycota</taxon>
        <taxon>Saprolegniomycetes</taxon>
        <taxon>Saprolegniales</taxon>
        <taxon>Verrucalvaceae</taxon>
        <taxon>Aphanomyces</taxon>
    </lineage>
</organism>
<dbReference type="PANTHER" id="PTHR21576">
    <property type="entry name" value="UNCHARACTERIZED NODULIN-LIKE PROTEIN"/>
    <property type="match status" value="1"/>
</dbReference>
<dbReference type="InterPro" id="IPR036259">
    <property type="entry name" value="MFS_trans_sf"/>
</dbReference>
<evidence type="ECO:0000256" key="2">
    <source>
        <dbReference type="ARBA" id="ARBA00022692"/>
    </source>
</evidence>
<keyword evidence="2 5" id="KW-0812">Transmembrane</keyword>
<dbReference type="EMBL" id="KI913956">
    <property type="protein sequence ID" value="ETW05516.1"/>
    <property type="molecule type" value="Genomic_DNA"/>
</dbReference>
<dbReference type="GO" id="GO:0022857">
    <property type="term" value="F:transmembrane transporter activity"/>
    <property type="evidence" value="ECO:0007669"/>
    <property type="project" value="InterPro"/>
</dbReference>
<dbReference type="InterPro" id="IPR011701">
    <property type="entry name" value="MFS"/>
</dbReference>
<dbReference type="Pfam" id="PF07690">
    <property type="entry name" value="MFS_1"/>
    <property type="match status" value="1"/>
</dbReference>
<evidence type="ECO:0008006" key="7">
    <source>
        <dbReference type="Google" id="ProtNLM"/>
    </source>
</evidence>
<accession>A0A024UGI1</accession>
<dbReference type="STRING" id="157072.A0A024UGI1"/>
<proteinExistence type="predicted"/>
<feature type="transmembrane region" description="Helical" evidence="5">
    <location>
        <begin position="137"/>
        <end position="159"/>
    </location>
</feature>
<dbReference type="GO" id="GO:0016020">
    <property type="term" value="C:membrane"/>
    <property type="evidence" value="ECO:0007669"/>
    <property type="project" value="UniProtKB-SubCell"/>
</dbReference>
<dbReference type="OrthoDB" id="410267at2759"/>
<sequence>MSSSWRHAIGVVVGTLILFSVGSAYVISAWNNEMKGMLGMTQVEIAAVGSCFTFGQFNLIWVGIFYDHFGARYSFVVSAVCLATFYWTAAWLTTALSAPHWFMAVCFAAIGFSHAFPTLSAIAATEGLYGEAHRGKIMGLLAGSYSGGGAAFSLIYHTWFEHHVGNFFTFMGWELSVLCVLGVIFIQPRSSRQDYIAIDNESSLETSVKERDITLWPLVQTAEFWHLVVVVLVGVGCPLFVMNNLSFLVESNGGDVTHVPTLVLLFSLFNLVGRFAMGAISDALLSTVPRSYFLTASVVLVGVVQLSFVVCPVEYMMVPVVLTGFGEGCVFGLFPVLTRELFGRRHFGKNYGLVSLANAVGFPLVLGPLSSALYRVQLTPGTEKCLGSGCFTPMFFVTAGLSLVATFSSTRLH</sequence>
<evidence type="ECO:0000256" key="4">
    <source>
        <dbReference type="ARBA" id="ARBA00023136"/>
    </source>
</evidence>
<dbReference type="eggNOG" id="ENOG502QSJM">
    <property type="taxonomic scope" value="Eukaryota"/>
</dbReference>
<gene>
    <name evidence="6" type="ORF">H310_03272</name>
</gene>